<feature type="domain" description="Toprim" evidence="1">
    <location>
        <begin position="13"/>
        <end position="102"/>
    </location>
</feature>
<keyword evidence="3" id="KW-1185">Reference proteome</keyword>
<dbReference type="EMBL" id="CBXF010000074">
    <property type="protein sequence ID" value="CDL81924.1"/>
    <property type="molecule type" value="Genomic_DNA"/>
</dbReference>
<dbReference type="Pfam" id="PF13362">
    <property type="entry name" value="Toprim_3"/>
    <property type="match status" value="1"/>
</dbReference>
<dbReference type="Proteomes" id="UP000019202">
    <property type="component" value="Unassembled WGS sequence"/>
</dbReference>
<dbReference type="STRING" id="1427518.XSR1_170047"/>
<protein>
    <recommendedName>
        <fullName evidence="1">Toprim domain-containing protein</fullName>
    </recommendedName>
</protein>
<dbReference type="AlphaFoldDB" id="W1IU23"/>
<gene>
    <name evidence="2" type="ORF">XSR1_170047</name>
</gene>
<evidence type="ECO:0000313" key="3">
    <source>
        <dbReference type="Proteomes" id="UP000019202"/>
    </source>
</evidence>
<comment type="caution">
    <text evidence="2">The sequence shown here is derived from an EMBL/GenBank/DDBJ whole genome shotgun (WGS) entry which is preliminary data.</text>
</comment>
<accession>W1IU23</accession>
<reference evidence="2" key="1">
    <citation type="submission" date="2013-11" db="EMBL/GenBank/DDBJ databases">
        <title>Draft genome sequence and annotation of the entomopathogenic bacteria, Xenorhabdus cabanillasi strain JM26 and Xenorhabdus szentirmai strain DSM 16338.</title>
        <authorList>
            <person name="Gualtieri M."/>
            <person name="Ogier J.C."/>
            <person name="Pages S."/>
            <person name="Givaudan A."/>
            <person name="Gaudriault S."/>
        </authorList>
    </citation>
    <scope>NUCLEOTIDE SEQUENCE [LARGE SCALE GENOMIC DNA]</scope>
    <source>
        <strain evidence="2">DSM 16338</strain>
    </source>
</reference>
<name>W1IU23_9GAMM</name>
<dbReference type="InterPro" id="IPR006171">
    <property type="entry name" value="TOPRIM_dom"/>
</dbReference>
<sequence length="119" mass="13434">MAIRLFPVASTLRVAEGIETALSYKQIYGVNTWSTVNAGFMEKFLVPNGVKHLIIFADYDQSATGQPPARKCAQKNLSAHNDLEQVSVYWPDHGDFNDMLQNGDQVRELVFMKEQREEG</sequence>
<organism evidence="2 3">
    <name type="scientific">Xenorhabdus szentirmaii DSM 16338</name>
    <dbReference type="NCBI Taxonomy" id="1427518"/>
    <lineage>
        <taxon>Bacteria</taxon>
        <taxon>Pseudomonadati</taxon>
        <taxon>Pseudomonadota</taxon>
        <taxon>Gammaproteobacteria</taxon>
        <taxon>Enterobacterales</taxon>
        <taxon>Morganellaceae</taxon>
        <taxon>Xenorhabdus</taxon>
    </lineage>
</organism>
<proteinExistence type="predicted"/>
<evidence type="ECO:0000259" key="1">
    <source>
        <dbReference type="Pfam" id="PF13362"/>
    </source>
</evidence>
<evidence type="ECO:0000313" key="2">
    <source>
        <dbReference type="EMBL" id="CDL81924.1"/>
    </source>
</evidence>